<dbReference type="PANTHER" id="PTHR44858:SF1">
    <property type="entry name" value="UDP-N-ACETYLGLUCOSAMINE--PEPTIDE N-ACETYLGLUCOSAMINYLTRANSFERASE SPINDLY-RELATED"/>
    <property type="match status" value="1"/>
</dbReference>
<comment type="caution">
    <text evidence="3">The sequence shown here is derived from an EMBL/GenBank/DDBJ whole genome shotgun (WGS) entry which is preliminary data.</text>
</comment>
<dbReference type="InterPro" id="IPR019734">
    <property type="entry name" value="TPR_rpt"/>
</dbReference>
<dbReference type="SMART" id="SM00028">
    <property type="entry name" value="TPR"/>
    <property type="match status" value="3"/>
</dbReference>
<protein>
    <submittedName>
        <fullName evidence="3">Uncharacterized protein</fullName>
    </submittedName>
</protein>
<dbReference type="Pfam" id="PF13174">
    <property type="entry name" value="TPR_6"/>
    <property type="match status" value="1"/>
</dbReference>
<proteinExistence type="predicted"/>
<dbReference type="PROSITE" id="PS51257">
    <property type="entry name" value="PROKAR_LIPOPROTEIN"/>
    <property type="match status" value="1"/>
</dbReference>
<sequence length="194" mass="22684">MKNLTTLSIVTVILFIGSGCAGMHYRTGVNYLEQQKYQDAIDSFNTVLEKNPEYPKVYTQLGIAHYKTEMYAQSISELETAKRLQRSDKSARLYLGMAYLRYGNIDDAITEWNSYLEKFPYDNVSEKLRNGITVLESDETLPETVDLVTSSIETIVAQEEKIRDMDYYYQWPYTYIRHRDFGYGRRYPGFRSCD</sequence>
<dbReference type="SUPFAM" id="SSF48452">
    <property type="entry name" value="TPR-like"/>
    <property type="match status" value="1"/>
</dbReference>
<gene>
    <name evidence="3" type="ORF">LCGC14_1564830</name>
</gene>
<dbReference type="AlphaFoldDB" id="A0A0F9L2G1"/>
<dbReference type="Pfam" id="PF13414">
    <property type="entry name" value="TPR_11"/>
    <property type="match status" value="1"/>
</dbReference>
<name>A0A0F9L2G1_9ZZZZ</name>
<evidence type="ECO:0000256" key="1">
    <source>
        <dbReference type="ARBA" id="ARBA00022737"/>
    </source>
</evidence>
<keyword evidence="1" id="KW-0677">Repeat</keyword>
<accession>A0A0F9L2G1</accession>
<dbReference type="Gene3D" id="1.25.40.10">
    <property type="entry name" value="Tetratricopeptide repeat domain"/>
    <property type="match status" value="1"/>
</dbReference>
<organism evidence="3">
    <name type="scientific">marine sediment metagenome</name>
    <dbReference type="NCBI Taxonomy" id="412755"/>
    <lineage>
        <taxon>unclassified sequences</taxon>
        <taxon>metagenomes</taxon>
        <taxon>ecological metagenomes</taxon>
    </lineage>
</organism>
<keyword evidence="2" id="KW-0802">TPR repeat</keyword>
<dbReference type="PROSITE" id="PS50005">
    <property type="entry name" value="TPR"/>
    <property type="match status" value="2"/>
</dbReference>
<evidence type="ECO:0000256" key="2">
    <source>
        <dbReference type="ARBA" id="ARBA00022803"/>
    </source>
</evidence>
<dbReference type="InterPro" id="IPR011990">
    <property type="entry name" value="TPR-like_helical_dom_sf"/>
</dbReference>
<dbReference type="EMBL" id="LAZR01012127">
    <property type="protein sequence ID" value="KKM35357.1"/>
    <property type="molecule type" value="Genomic_DNA"/>
</dbReference>
<dbReference type="PANTHER" id="PTHR44858">
    <property type="entry name" value="TETRATRICOPEPTIDE REPEAT PROTEIN 6"/>
    <property type="match status" value="1"/>
</dbReference>
<evidence type="ECO:0000313" key="3">
    <source>
        <dbReference type="EMBL" id="KKM35357.1"/>
    </source>
</evidence>
<reference evidence="3" key="1">
    <citation type="journal article" date="2015" name="Nature">
        <title>Complex archaea that bridge the gap between prokaryotes and eukaryotes.</title>
        <authorList>
            <person name="Spang A."/>
            <person name="Saw J.H."/>
            <person name="Jorgensen S.L."/>
            <person name="Zaremba-Niedzwiedzka K."/>
            <person name="Martijn J."/>
            <person name="Lind A.E."/>
            <person name="van Eijk R."/>
            <person name="Schleper C."/>
            <person name="Guy L."/>
            <person name="Ettema T.J."/>
        </authorList>
    </citation>
    <scope>NUCLEOTIDE SEQUENCE</scope>
</reference>
<dbReference type="InterPro" id="IPR050498">
    <property type="entry name" value="Ycf3"/>
</dbReference>